<dbReference type="SMART" id="SM00235">
    <property type="entry name" value="ZnMc"/>
    <property type="match status" value="1"/>
</dbReference>
<feature type="binding site" evidence="17">
    <location>
        <position position="222"/>
    </location>
    <ligand>
        <name>Zn(2+)</name>
        <dbReference type="ChEBI" id="CHEBI:29105"/>
        <label>2</label>
        <note>catalytic</note>
    </ligand>
</feature>
<feature type="chain" id="PRO_5043796760" evidence="23">
    <location>
        <begin position="19"/>
        <end position="475"/>
    </location>
</feature>
<feature type="binding site" evidence="18">
    <location>
        <position position="200"/>
    </location>
    <ligand>
        <name>Ca(2+)</name>
        <dbReference type="ChEBI" id="CHEBI:29108"/>
        <label>1</label>
    </ligand>
</feature>
<keyword evidence="4" id="KW-0272">Extracellular matrix</keyword>
<keyword evidence="3" id="KW-0964">Secreted</keyword>
<dbReference type="InterPro" id="IPR002477">
    <property type="entry name" value="Peptidoglycan-bd-like"/>
</dbReference>
<dbReference type="AlphaFoldDB" id="A0AAV1QFH3"/>
<dbReference type="InterPro" id="IPR006026">
    <property type="entry name" value="Peptidase_Metallo"/>
</dbReference>
<evidence type="ECO:0000256" key="4">
    <source>
        <dbReference type="ARBA" id="ARBA00022530"/>
    </source>
</evidence>
<feature type="binding site" evidence="18">
    <location>
        <position position="193"/>
    </location>
    <ligand>
        <name>Ca(2+)</name>
        <dbReference type="ChEBI" id="CHEBI:29108"/>
        <label>2</label>
    </ligand>
</feature>
<dbReference type="PANTHER" id="PTHR10201:SF151">
    <property type="entry name" value="INTERSTITIAL COLLAGENASE"/>
    <property type="match status" value="1"/>
</dbReference>
<evidence type="ECO:0000256" key="21">
    <source>
        <dbReference type="PROSITE-ProRule" id="PRU01011"/>
    </source>
</evidence>
<keyword evidence="6 17" id="KW-0479">Metal-binding</keyword>
<dbReference type="InterPro" id="IPR024079">
    <property type="entry name" value="MetalloPept_cat_dom_sf"/>
</dbReference>
<reference evidence="25 26" key="1">
    <citation type="submission" date="2024-01" db="EMBL/GenBank/DDBJ databases">
        <authorList>
            <person name="Alioto T."/>
            <person name="Alioto T."/>
            <person name="Gomez Garrido J."/>
        </authorList>
    </citation>
    <scope>NUCLEOTIDE SEQUENCE [LARGE SCALE GENOMIC DNA]</scope>
</reference>
<evidence type="ECO:0000256" key="18">
    <source>
        <dbReference type="PIRSR" id="PIRSR621190-2"/>
    </source>
</evidence>
<dbReference type="GO" id="GO:0030574">
    <property type="term" value="P:collagen catabolic process"/>
    <property type="evidence" value="ECO:0007669"/>
    <property type="project" value="UniProtKB-KW"/>
</dbReference>
<feature type="binding site" evidence="18">
    <location>
        <position position="197"/>
    </location>
    <ligand>
        <name>Ca(2+)</name>
        <dbReference type="ChEBI" id="CHEBI:29108"/>
        <label>3</label>
    </ligand>
</feature>
<feature type="binding site" evidence="18">
    <location>
        <position position="337"/>
    </location>
    <ligand>
        <name>Ca(2+)</name>
        <dbReference type="ChEBI" id="CHEBI:29108"/>
        <label>5</label>
    </ligand>
</feature>
<evidence type="ECO:0000256" key="2">
    <source>
        <dbReference type="ARBA" id="ARBA00010370"/>
    </source>
</evidence>
<comment type="cofactor">
    <cofactor evidence="18">
        <name>Zn(2+)</name>
        <dbReference type="ChEBI" id="CHEBI:29105"/>
    </cofactor>
    <text evidence="18">Binds 2 Zn(2+) ions per subunit.</text>
</comment>
<dbReference type="PROSITE" id="PS51642">
    <property type="entry name" value="HEMOPEXIN_2"/>
    <property type="match status" value="3"/>
</dbReference>
<evidence type="ECO:0000256" key="1">
    <source>
        <dbReference type="ARBA" id="ARBA00004498"/>
    </source>
</evidence>
<organism evidence="25 26">
    <name type="scientific">Scomber scombrus</name>
    <name type="common">Atlantic mackerel</name>
    <name type="synonym">Scomber vernalis</name>
    <dbReference type="NCBI Taxonomy" id="13677"/>
    <lineage>
        <taxon>Eukaryota</taxon>
        <taxon>Metazoa</taxon>
        <taxon>Chordata</taxon>
        <taxon>Craniata</taxon>
        <taxon>Vertebrata</taxon>
        <taxon>Euteleostomi</taxon>
        <taxon>Actinopterygii</taxon>
        <taxon>Neopterygii</taxon>
        <taxon>Teleostei</taxon>
        <taxon>Neoteleostei</taxon>
        <taxon>Acanthomorphata</taxon>
        <taxon>Pelagiaria</taxon>
        <taxon>Scombriformes</taxon>
        <taxon>Scombridae</taxon>
        <taxon>Scomber</taxon>
    </lineage>
</organism>
<dbReference type="SUPFAM" id="SSF55486">
    <property type="entry name" value="Metalloproteases ('zincins'), catalytic domain"/>
    <property type="match status" value="1"/>
</dbReference>
<feature type="binding site" evidence="17">
    <location>
        <position position="228"/>
    </location>
    <ligand>
        <name>Zn(2+)</name>
        <dbReference type="ChEBI" id="CHEBI:29105"/>
        <label>2</label>
        <note>catalytic</note>
    </ligand>
</feature>
<dbReference type="SUPFAM" id="SSF47090">
    <property type="entry name" value="PGBD-like"/>
    <property type="match status" value="1"/>
</dbReference>
<feature type="binding site" evidence="18">
    <location>
        <position position="335"/>
    </location>
    <ligand>
        <name>Ca(2+)</name>
        <dbReference type="ChEBI" id="CHEBI:29108"/>
        <label>4</label>
    </ligand>
</feature>
<evidence type="ECO:0000256" key="11">
    <source>
        <dbReference type="ARBA" id="ARBA00022837"/>
    </source>
</evidence>
<feature type="binding site" evidence="18">
    <location>
        <position position="385"/>
    </location>
    <ligand>
        <name>Ca(2+)</name>
        <dbReference type="ChEBI" id="CHEBI:29108"/>
        <label>5</label>
    </ligand>
</feature>
<keyword evidence="5" id="KW-0645">Protease</keyword>
<dbReference type="SUPFAM" id="SSF50923">
    <property type="entry name" value="Hemopexin-like domain"/>
    <property type="match status" value="1"/>
</dbReference>
<keyword evidence="15 19" id="KW-1015">Disulfide bond</keyword>
<dbReference type="GO" id="GO:0008270">
    <property type="term" value="F:zinc ion binding"/>
    <property type="evidence" value="ECO:0007669"/>
    <property type="project" value="InterPro"/>
</dbReference>
<evidence type="ECO:0000256" key="20">
    <source>
        <dbReference type="PIRSR" id="PIRSR621190-4"/>
    </source>
</evidence>
<feature type="binding site" evidence="18">
    <location>
        <position position="182"/>
    </location>
    <ligand>
        <name>Zn(2+)</name>
        <dbReference type="ChEBI" id="CHEBI:29105"/>
        <label>1</label>
    </ligand>
</feature>
<evidence type="ECO:0000256" key="6">
    <source>
        <dbReference type="ARBA" id="ARBA00022723"/>
    </source>
</evidence>
<dbReference type="FunFam" id="3.40.390.10:FF:000007">
    <property type="entry name" value="Collagenase 3"/>
    <property type="match status" value="1"/>
</dbReference>
<dbReference type="Gene3D" id="3.40.390.10">
    <property type="entry name" value="Collagenase (Catalytic Domain)"/>
    <property type="match status" value="1"/>
</dbReference>
<dbReference type="InterPro" id="IPR001818">
    <property type="entry name" value="Pept_M10_metallopeptidase"/>
</dbReference>
<feature type="domain" description="Peptidase metallopeptidase" evidence="24">
    <location>
        <begin position="104"/>
        <end position="264"/>
    </location>
</feature>
<feature type="binding site" evidence="18">
    <location>
        <position position="200"/>
    </location>
    <ligand>
        <name>Ca(2+)</name>
        <dbReference type="ChEBI" id="CHEBI:29108"/>
        <label>3</label>
    </ligand>
</feature>
<feature type="binding site" evidence="18">
    <location>
        <position position="174"/>
    </location>
    <ligand>
        <name>Ca(2+)</name>
        <dbReference type="ChEBI" id="CHEBI:29108"/>
        <label>3</label>
    </ligand>
</feature>
<evidence type="ECO:0000256" key="7">
    <source>
        <dbReference type="ARBA" id="ARBA00022729"/>
    </source>
</evidence>
<dbReference type="Pfam" id="PF00413">
    <property type="entry name" value="Peptidase_M10"/>
    <property type="match status" value="1"/>
</dbReference>
<dbReference type="CDD" id="cd00094">
    <property type="entry name" value="HX"/>
    <property type="match status" value="1"/>
</dbReference>
<evidence type="ECO:0000256" key="13">
    <source>
        <dbReference type="ARBA" id="ARBA00023105"/>
    </source>
</evidence>
<dbReference type="GO" id="GO:0004222">
    <property type="term" value="F:metalloendopeptidase activity"/>
    <property type="evidence" value="ECO:0007669"/>
    <property type="project" value="InterPro"/>
</dbReference>
<evidence type="ECO:0000256" key="15">
    <source>
        <dbReference type="ARBA" id="ARBA00023157"/>
    </source>
</evidence>
<feature type="binding site" evidence="18">
    <location>
        <position position="169"/>
    </location>
    <ligand>
        <name>Zn(2+)</name>
        <dbReference type="ChEBI" id="CHEBI:29105"/>
        <label>1</label>
    </ligand>
</feature>
<evidence type="ECO:0000256" key="22">
    <source>
        <dbReference type="SAM" id="MobiDB-lite"/>
    </source>
</evidence>
<feature type="region of interest" description="Disordered" evidence="22">
    <location>
        <begin position="259"/>
        <end position="284"/>
    </location>
</feature>
<feature type="disulfide bond" evidence="19">
    <location>
        <begin position="284"/>
        <end position="472"/>
    </location>
</feature>
<feature type="binding site" evidence="18">
    <location>
        <position position="167"/>
    </location>
    <ligand>
        <name>Zn(2+)</name>
        <dbReference type="ChEBI" id="CHEBI:29105"/>
        <label>1</label>
    </ligand>
</feature>
<evidence type="ECO:0000256" key="9">
    <source>
        <dbReference type="ARBA" id="ARBA00022801"/>
    </source>
</evidence>
<dbReference type="InterPro" id="IPR033739">
    <property type="entry name" value="M10A_MMP"/>
</dbReference>
<comment type="similarity">
    <text evidence="2">Belongs to the peptidase M10A family.</text>
</comment>
<dbReference type="GO" id="GO:0006508">
    <property type="term" value="P:proteolysis"/>
    <property type="evidence" value="ECO:0007669"/>
    <property type="project" value="UniProtKB-KW"/>
</dbReference>
<keyword evidence="10 17" id="KW-0862">Zinc</keyword>
<keyword evidence="12" id="KW-0482">Metalloprotease</keyword>
<feature type="repeat" description="Hemopexin" evidence="21">
    <location>
        <begin position="429"/>
        <end position="472"/>
    </location>
</feature>
<name>A0AAV1QFH3_SCOSC</name>
<sequence>MRSFSLCIVLGLAVTAYSVPVSHMTEQDEKFAEDYLKKFYNVTEERGPVARRGISHVNKKLADMQRFFGLEITGTLDAETLEMMRKPRCGVPDEKMARYSTFGRNIKWRTNKLTYRIVNHTPDMSVAEVDDSIERALQVWARVTPLRFTRITRGTADIMISFGRRSHGDSYPFDGPGGTLAHAFAPAPGIGGDAHFDEDETFTLRSNRGFVLFLVAAHEFGHSLGLSHSNDPGALMYPTYAYKNPVNYVLPRDDVRGIQSLYGPNPDKDPVQPGPQPPTTPDSCDSTMALDAVTTLRREMLFFKDSVLWRNYPESNVAQQSPITTFLPKAPVNIDAAYENQKSDTIFLFKDRKVWAYSGSNAVRGYPKSLSSFGLPIYVRKIDAALHDEESGKTLLFYLGKYYFSYDEARQALDRGLPKRVDRTFSGMTSKVTAALQQRGLTYLYSGDHMFEYDLKTGRLHRMLKNNYFLRCNNA</sequence>
<dbReference type="FunFam" id="2.110.10.10:FF:000002">
    <property type="entry name" value="Matrix metallopeptidase 3"/>
    <property type="match status" value="1"/>
</dbReference>
<dbReference type="InterPro" id="IPR000585">
    <property type="entry name" value="Hemopexin-like_dom"/>
</dbReference>
<feature type="binding site" evidence="17">
    <location>
        <position position="218"/>
    </location>
    <ligand>
        <name>Zn(2+)</name>
        <dbReference type="ChEBI" id="CHEBI:29105"/>
        <label>2</label>
        <note>catalytic</note>
    </ligand>
</feature>
<dbReference type="Pfam" id="PF01471">
    <property type="entry name" value="PG_binding_1"/>
    <property type="match status" value="1"/>
</dbReference>
<evidence type="ECO:0000313" key="26">
    <source>
        <dbReference type="Proteomes" id="UP001314229"/>
    </source>
</evidence>
<keyword evidence="11 18" id="KW-0106">Calcium</keyword>
<feature type="binding site" evidence="18">
    <location>
        <position position="123"/>
    </location>
    <ligand>
        <name>Ca(2+)</name>
        <dbReference type="ChEBI" id="CHEBI:29108"/>
        <label>1</label>
    </ligand>
</feature>
<keyword evidence="9" id="KW-0378">Hydrolase</keyword>
<feature type="binding site" evidence="18">
    <location>
        <position position="175"/>
    </location>
    <ligand>
        <name>Ca(2+)</name>
        <dbReference type="ChEBI" id="CHEBI:29108"/>
        <label>3</label>
    </ligand>
</feature>
<evidence type="ECO:0000256" key="14">
    <source>
        <dbReference type="ARBA" id="ARBA00023145"/>
    </source>
</evidence>
<evidence type="ECO:0000259" key="24">
    <source>
        <dbReference type="SMART" id="SM00235"/>
    </source>
</evidence>
<feature type="repeat" description="Hemopexin" evidence="21">
    <location>
        <begin position="331"/>
        <end position="377"/>
    </location>
</feature>
<evidence type="ECO:0000256" key="23">
    <source>
        <dbReference type="SAM" id="SignalP"/>
    </source>
</evidence>
<dbReference type="CDD" id="cd04278">
    <property type="entry name" value="ZnMc_MMP"/>
    <property type="match status" value="1"/>
</dbReference>
<feature type="repeat" description="Hemopexin" evidence="21">
    <location>
        <begin position="379"/>
        <end position="428"/>
    </location>
</feature>
<keyword evidence="26" id="KW-1185">Reference proteome</keyword>
<keyword evidence="7 23" id="KW-0732">Signal</keyword>
<dbReference type="SMART" id="SM00120">
    <property type="entry name" value="HX"/>
    <property type="match status" value="4"/>
</dbReference>
<keyword evidence="14" id="KW-0865">Zymogen</keyword>
<keyword evidence="13" id="KW-0177">Collagen degradation</keyword>
<evidence type="ECO:0000256" key="10">
    <source>
        <dbReference type="ARBA" id="ARBA00022833"/>
    </source>
</evidence>
<evidence type="ECO:0000313" key="25">
    <source>
        <dbReference type="EMBL" id="CAK6983031.1"/>
    </source>
</evidence>
<evidence type="ECO:0000256" key="17">
    <source>
        <dbReference type="PIRSR" id="PIRSR001191-2"/>
    </source>
</evidence>
<feature type="binding site" evidence="18">
    <location>
        <position position="191"/>
    </location>
    <ligand>
        <name>Ca(2+)</name>
        <dbReference type="ChEBI" id="CHEBI:29108"/>
        <label>2</label>
    </ligand>
</feature>
<gene>
    <name evidence="25" type="ORF">FSCOSCO3_A016669</name>
</gene>
<keyword evidence="8" id="KW-0677">Repeat</keyword>
<feature type="binding site" evidence="18">
    <location>
        <position position="236"/>
    </location>
    <ligand>
        <name>Zn(2+)</name>
        <dbReference type="ChEBI" id="CHEBI:29105"/>
        <label>2</label>
        <note>catalytic</note>
    </ligand>
</feature>
<dbReference type="EMBL" id="CAWUFR010001175">
    <property type="protein sequence ID" value="CAK6983031.1"/>
    <property type="molecule type" value="Genomic_DNA"/>
</dbReference>
<dbReference type="Gene3D" id="2.110.10.10">
    <property type="entry name" value="Hemopexin-like domain"/>
    <property type="match status" value="1"/>
</dbReference>
<dbReference type="PANTHER" id="PTHR10201">
    <property type="entry name" value="MATRIX METALLOPROTEINASE"/>
    <property type="match status" value="1"/>
</dbReference>
<feature type="binding site" description="in inhibited form" evidence="18">
    <location>
        <position position="89"/>
    </location>
    <ligand>
        <name>Zn(2+)</name>
        <dbReference type="ChEBI" id="CHEBI:29105"/>
        <label>2</label>
        <note>catalytic</note>
    </ligand>
</feature>
<protein>
    <submittedName>
        <fullName evidence="25">Uncharacterized protein LOC128370954</fullName>
    </submittedName>
</protein>
<evidence type="ECO:0000256" key="16">
    <source>
        <dbReference type="PIRSR" id="PIRSR001191-1"/>
    </source>
</evidence>
<feature type="binding site" evidence="18">
    <location>
        <position position="157"/>
    </location>
    <ligand>
        <name>Ca(2+)</name>
        <dbReference type="ChEBI" id="CHEBI:29108"/>
        <label>2</label>
    </ligand>
</feature>
<evidence type="ECO:0000256" key="8">
    <source>
        <dbReference type="ARBA" id="ARBA00022737"/>
    </source>
</evidence>
<comment type="subcellular location">
    <subcellularLocation>
        <location evidence="1">Secreted</location>
        <location evidence="1">Extracellular space</location>
        <location evidence="1">Extracellular matrix</location>
    </subcellularLocation>
</comment>
<feature type="modified residue" description="Phosphotyrosine; by PKDCC" evidence="20">
    <location>
        <position position="366"/>
    </location>
</feature>
<dbReference type="GO" id="GO:0031012">
    <property type="term" value="C:extracellular matrix"/>
    <property type="evidence" value="ECO:0007669"/>
    <property type="project" value="InterPro"/>
</dbReference>
<evidence type="ECO:0000256" key="3">
    <source>
        <dbReference type="ARBA" id="ARBA00022525"/>
    </source>
</evidence>
<feature type="active site" evidence="16">
    <location>
        <position position="219"/>
    </location>
</feature>
<dbReference type="Proteomes" id="UP001314229">
    <property type="component" value="Unassembled WGS sequence"/>
</dbReference>
<comment type="caution">
    <text evidence="25">The sequence shown here is derived from an EMBL/GenBank/DDBJ whole genome shotgun (WGS) entry which is preliminary data.</text>
</comment>
<feature type="signal peptide" evidence="23">
    <location>
        <begin position="1"/>
        <end position="18"/>
    </location>
</feature>
<dbReference type="InterPro" id="IPR021190">
    <property type="entry name" value="Pept_M10A"/>
</dbReference>
<dbReference type="PRINTS" id="PR00138">
    <property type="entry name" value="MATRIXIN"/>
</dbReference>
<dbReference type="InterPro" id="IPR036365">
    <property type="entry name" value="PGBD-like_sf"/>
</dbReference>
<feature type="binding site" evidence="18">
    <location>
        <position position="195"/>
    </location>
    <ligand>
        <name>Zn(2+)</name>
        <dbReference type="ChEBI" id="CHEBI:29105"/>
        <label>1</label>
    </ligand>
</feature>
<dbReference type="InterPro" id="IPR018487">
    <property type="entry name" value="Hemopexin-like_repeat"/>
</dbReference>
<feature type="binding site" evidence="18">
    <location>
        <position position="291"/>
    </location>
    <ligand>
        <name>Ca(2+)</name>
        <dbReference type="ChEBI" id="CHEBI:29108"/>
        <label>4</label>
    </ligand>
</feature>
<dbReference type="Pfam" id="PF00045">
    <property type="entry name" value="Hemopexin"/>
    <property type="match status" value="1"/>
</dbReference>
<evidence type="ECO:0000256" key="19">
    <source>
        <dbReference type="PIRSR" id="PIRSR621190-3"/>
    </source>
</evidence>
<accession>A0AAV1QFH3</accession>
<proteinExistence type="inferred from homology"/>
<evidence type="ECO:0000256" key="5">
    <source>
        <dbReference type="ARBA" id="ARBA00022670"/>
    </source>
</evidence>
<dbReference type="GO" id="GO:0030198">
    <property type="term" value="P:extracellular matrix organization"/>
    <property type="evidence" value="ECO:0007669"/>
    <property type="project" value="TreeGrafter"/>
</dbReference>
<dbReference type="InterPro" id="IPR036375">
    <property type="entry name" value="Hemopexin-like_dom_sf"/>
</dbReference>
<comment type="cofactor">
    <cofactor evidence="18">
        <name>Ca(2+)</name>
        <dbReference type="ChEBI" id="CHEBI:29108"/>
    </cofactor>
    <text evidence="18">Can bind about 5 Ca(2+) ions per subunit.</text>
</comment>
<dbReference type="PIRSF" id="PIRSF001191">
    <property type="entry name" value="Peptidase_M10A_matrix"/>
    <property type="match status" value="1"/>
</dbReference>
<evidence type="ECO:0000256" key="12">
    <source>
        <dbReference type="ARBA" id="ARBA00023049"/>
    </source>
</evidence>